<feature type="domain" description="RNA polymerase sigma factor 70 region 4 type 2" evidence="7">
    <location>
        <begin position="120"/>
        <end position="172"/>
    </location>
</feature>
<dbReference type="InterPro" id="IPR013249">
    <property type="entry name" value="RNA_pol_sigma70_r4_t2"/>
</dbReference>
<dbReference type="GO" id="GO:0006352">
    <property type="term" value="P:DNA-templated transcription initiation"/>
    <property type="evidence" value="ECO:0007669"/>
    <property type="project" value="InterPro"/>
</dbReference>
<feature type="domain" description="DUF6596" evidence="8">
    <location>
        <begin position="190"/>
        <end position="290"/>
    </location>
</feature>
<dbReference type="GO" id="GO:0003677">
    <property type="term" value="F:DNA binding"/>
    <property type="evidence" value="ECO:0007669"/>
    <property type="project" value="UniProtKB-KW"/>
</dbReference>
<dbReference type="SUPFAM" id="SSF88659">
    <property type="entry name" value="Sigma3 and sigma4 domains of RNA polymerase sigma factors"/>
    <property type="match status" value="1"/>
</dbReference>
<dbReference type="InterPro" id="IPR013324">
    <property type="entry name" value="RNA_pol_sigma_r3/r4-like"/>
</dbReference>
<protein>
    <submittedName>
        <fullName evidence="9">RNA polymerase subunit sigma-24</fullName>
    </submittedName>
</protein>
<evidence type="ECO:0000256" key="3">
    <source>
        <dbReference type="ARBA" id="ARBA00023082"/>
    </source>
</evidence>
<feature type="domain" description="RNA polymerase sigma-70 region 2" evidence="6">
    <location>
        <begin position="25"/>
        <end position="85"/>
    </location>
</feature>
<evidence type="ECO:0000259" key="8">
    <source>
        <dbReference type="Pfam" id="PF20239"/>
    </source>
</evidence>
<dbReference type="OrthoDB" id="9780299at2"/>
<dbReference type="Pfam" id="PF08281">
    <property type="entry name" value="Sigma70_r4_2"/>
    <property type="match status" value="1"/>
</dbReference>
<evidence type="ECO:0000256" key="4">
    <source>
        <dbReference type="ARBA" id="ARBA00023125"/>
    </source>
</evidence>
<dbReference type="Gene3D" id="1.10.1740.10">
    <property type="match status" value="1"/>
</dbReference>
<dbReference type="InterPro" id="IPR013325">
    <property type="entry name" value="RNA_pol_sigma_r2"/>
</dbReference>
<gene>
    <name evidence="9" type="ORF">CA982_16425</name>
</gene>
<keyword evidence="4" id="KW-0238">DNA-binding</keyword>
<evidence type="ECO:0000256" key="2">
    <source>
        <dbReference type="ARBA" id="ARBA00023015"/>
    </source>
</evidence>
<evidence type="ECO:0000259" key="7">
    <source>
        <dbReference type="Pfam" id="PF08281"/>
    </source>
</evidence>
<dbReference type="GO" id="GO:0016987">
    <property type="term" value="F:sigma factor activity"/>
    <property type="evidence" value="ECO:0007669"/>
    <property type="project" value="UniProtKB-KW"/>
</dbReference>
<dbReference type="Gene3D" id="1.10.10.10">
    <property type="entry name" value="Winged helix-like DNA-binding domain superfamily/Winged helix DNA-binding domain"/>
    <property type="match status" value="1"/>
</dbReference>
<dbReference type="RefSeq" id="WP_086536347.1">
    <property type="nucleotide sequence ID" value="NZ_NGFO01000019.1"/>
</dbReference>
<dbReference type="InterPro" id="IPR014284">
    <property type="entry name" value="RNA_pol_sigma-70_dom"/>
</dbReference>
<comment type="similarity">
    <text evidence="1">Belongs to the sigma-70 factor family. ECF subfamily.</text>
</comment>
<keyword evidence="3" id="KW-0731">Sigma factor</keyword>
<name>A0A243Q7U3_9ACTN</name>
<dbReference type="Pfam" id="PF04542">
    <property type="entry name" value="Sigma70_r2"/>
    <property type="match status" value="1"/>
</dbReference>
<organism evidence="9 10">
    <name type="scientific">Gordonia lacunae</name>
    <dbReference type="NCBI Taxonomy" id="417102"/>
    <lineage>
        <taxon>Bacteria</taxon>
        <taxon>Bacillati</taxon>
        <taxon>Actinomycetota</taxon>
        <taxon>Actinomycetes</taxon>
        <taxon>Mycobacteriales</taxon>
        <taxon>Gordoniaceae</taxon>
        <taxon>Gordonia</taxon>
    </lineage>
</organism>
<dbReference type="SUPFAM" id="SSF88946">
    <property type="entry name" value="Sigma2 domain of RNA polymerase sigma factors"/>
    <property type="match status" value="1"/>
</dbReference>
<comment type="caution">
    <text evidence="9">The sequence shown here is derived from an EMBL/GenBank/DDBJ whole genome shotgun (WGS) entry which is preliminary data.</text>
</comment>
<dbReference type="InterPro" id="IPR007627">
    <property type="entry name" value="RNA_pol_sigma70_r2"/>
</dbReference>
<dbReference type="InterPro" id="IPR036388">
    <property type="entry name" value="WH-like_DNA-bd_sf"/>
</dbReference>
<dbReference type="EMBL" id="NGFO01000019">
    <property type="protein sequence ID" value="OUC77593.1"/>
    <property type="molecule type" value="Genomic_DNA"/>
</dbReference>
<keyword evidence="2" id="KW-0805">Transcription regulation</keyword>
<evidence type="ECO:0000259" key="6">
    <source>
        <dbReference type="Pfam" id="PF04542"/>
    </source>
</evidence>
<dbReference type="NCBIfam" id="TIGR02937">
    <property type="entry name" value="sigma70-ECF"/>
    <property type="match status" value="1"/>
</dbReference>
<dbReference type="AlphaFoldDB" id="A0A243Q7U3"/>
<keyword evidence="5" id="KW-0804">Transcription</keyword>
<evidence type="ECO:0000313" key="9">
    <source>
        <dbReference type="EMBL" id="OUC77593.1"/>
    </source>
</evidence>
<evidence type="ECO:0000256" key="1">
    <source>
        <dbReference type="ARBA" id="ARBA00010641"/>
    </source>
</evidence>
<evidence type="ECO:0000313" key="10">
    <source>
        <dbReference type="Proteomes" id="UP000194632"/>
    </source>
</evidence>
<dbReference type="Proteomes" id="UP000194632">
    <property type="component" value="Unassembled WGS sequence"/>
</dbReference>
<evidence type="ECO:0000256" key="5">
    <source>
        <dbReference type="ARBA" id="ARBA00023163"/>
    </source>
</evidence>
<dbReference type="PANTHER" id="PTHR47756">
    <property type="entry name" value="BLL6612 PROTEIN-RELATED"/>
    <property type="match status" value="1"/>
</dbReference>
<dbReference type="STRING" id="417102.CA982_16425"/>
<dbReference type="Pfam" id="PF20239">
    <property type="entry name" value="DUF6596"/>
    <property type="match status" value="1"/>
</dbReference>
<accession>A0A243Q7U3</accession>
<keyword evidence="10" id="KW-1185">Reference proteome</keyword>
<dbReference type="InterPro" id="IPR046531">
    <property type="entry name" value="DUF6596"/>
</dbReference>
<dbReference type="PANTHER" id="PTHR47756:SF2">
    <property type="entry name" value="BLL6612 PROTEIN"/>
    <property type="match status" value="1"/>
</dbReference>
<reference evidence="9 10" key="1">
    <citation type="submission" date="2017-05" db="EMBL/GenBank/DDBJ databases">
        <title>Biotechnological potential of actinobacteria isolated from South African environments.</title>
        <authorList>
            <person name="Le Roes-Hill M."/>
            <person name="Prins A."/>
            <person name="Durrell K.A."/>
        </authorList>
    </citation>
    <scope>NUCLEOTIDE SEQUENCE [LARGE SCALE GENOMIC DNA]</scope>
    <source>
        <strain evidence="9">BS2</strain>
    </source>
</reference>
<proteinExistence type="inferred from homology"/>
<sequence>MHPPAAATVRAETRRFEQVLRSETPHALGALVRRFGRFELAEDAVQEALIAATREWPTTGVPDDPRSWLIRVGYRKMIDLLRSEQASRRREVDAAYADPVLIDPAQPGPAVLDHDDSLHLLLLCCHPALSEVSRVALTLRAVGGLSTGEIARAYGTTETTMGTRISRAKQTLKKVGARFEIRDDEDRAGRTAAAMQVLYLIFNEGYTATAGARLTRTDLTAEAMRLTRMLHKLLPDEVEVSGLLALMLLIDARHPARTDREHDLVPMDEQDRTRWDDRLIAEGLSLIESAWAREHVGPYQLQAAIAATHVQAARAEDTDWPQIAALYLWLERLQPTAPVRLSRAVAVAQAFGPRRGLAVLEQLDRDHGLTNNPLVAQRAHAVRAHLLDRLGDHARADEYFRAAAELTDNETERRYLLRRAGRRGPRSTTENGGG</sequence>